<evidence type="ECO:0000256" key="1">
    <source>
        <dbReference type="ARBA" id="ARBA00004173"/>
    </source>
</evidence>
<reference evidence="4" key="2">
    <citation type="submission" date="2014-02" db="EMBL/GenBank/DDBJ databases">
        <title>Complete DNA sequence of /Kuraishia capsulata/ illustrates novel genomic features among budding yeasts (/Saccharomycotina/).</title>
        <authorList>
            <person name="Morales L."/>
            <person name="Noel B."/>
            <person name="Porcel B."/>
            <person name="Marcet-Houben M."/>
            <person name="Hullo M-F."/>
            <person name="Sacerdot C."/>
            <person name="Tekaia F."/>
            <person name="Leh-Louis V."/>
            <person name="Despons L."/>
            <person name="Khanna V."/>
            <person name="Aury J-M."/>
            <person name="Barbe V."/>
            <person name="Couloux A."/>
            <person name="Labadie K."/>
            <person name="Pelletier E."/>
            <person name="Souciet J-L."/>
            <person name="Boekhout T."/>
            <person name="Gabaldon T."/>
            <person name="Wincker P."/>
            <person name="Dujon B."/>
        </authorList>
    </citation>
    <scope>NUCLEOTIDE SEQUENCE</scope>
    <source>
        <strain evidence="4">CBS 1993</strain>
    </source>
</reference>
<protein>
    <recommendedName>
        <fullName evidence="2">Mitochondrial 15S rRNA processing factor CCM1</fullName>
    </recommendedName>
</protein>
<dbReference type="HOGENOM" id="CLU_412223_0_0_1"/>
<feature type="region of interest" description="Disordered" evidence="3">
    <location>
        <begin position="610"/>
        <end position="643"/>
    </location>
</feature>
<dbReference type="GeneID" id="34518298"/>
<accession>W6MSZ4</accession>
<dbReference type="OrthoDB" id="185373at2759"/>
<gene>
    <name evidence="4" type="ORF">KUCA_T00000862001</name>
</gene>
<evidence type="ECO:0000313" key="5">
    <source>
        <dbReference type="Proteomes" id="UP000019384"/>
    </source>
</evidence>
<dbReference type="RefSeq" id="XP_022456910.1">
    <property type="nucleotide sequence ID" value="XM_022605442.1"/>
</dbReference>
<comment type="subcellular location">
    <subcellularLocation>
        <location evidence="1">Mitochondrion</location>
    </subcellularLocation>
</comment>
<evidence type="ECO:0000256" key="2">
    <source>
        <dbReference type="ARBA" id="ARBA00044527"/>
    </source>
</evidence>
<dbReference type="InterPro" id="IPR011990">
    <property type="entry name" value="TPR-like_helical_dom_sf"/>
</dbReference>
<dbReference type="Pfam" id="PF13041">
    <property type="entry name" value="PPR_2"/>
    <property type="match status" value="1"/>
</dbReference>
<keyword evidence="5" id="KW-1185">Reference proteome</keyword>
<dbReference type="InterPro" id="IPR002885">
    <property type="entry name" value="PPR_rpt"/>
</dbReference>
<organism evidence="4 5">
    <name type="scientific">Kuraishia capsulata CBS 1993</name>
    <dbReference type="NCBI Taxonomy" id="1382522"/>
    <lineage>
        <taxon>Eukaryota</taxon>
        <taxon>Fungi</taxon>
        <taxon>Dikarya</taxon>
        <taxon>Ascomycota</taxon>
        <taxon>Saccharomycotina</taxon>
        <taxon>Pichiomycetes</taxon>
        <taxon>Pichiales</taxon>
        <taxon>Pichiaceae</taxon>
        <taxon>Kuraishia</taxon>
    </lineage>
</organism>
<dbReference type="Gene3D" id="1.25.40.10">
    <property type="entry name" value="Tetratricopeptide repeat domain"/>
    <property type="match status" value="1"/>
</dbReference>
<proteinExistence type="predicted"/>
<name>W6MSZ4_9ASCO</name>
<dbReference type="AlphaFoldDB" id="W6MSZ4"/>
<dbReference type="EMBL" id="HG793125">
    <property type="protein sequence ID" value="CDK24895.1"/>
    <property type="molecule type" value="Genomic_DNA"/>
</dbReference>
<reference evidence="4" key="1">
    <citation type="submission" date="2013-12" db="EMBL/GenBank/DDBJ databases">
        <authorList>
            <person name="Genoscope - CEA"/>
        </authorList>
    </citation>
    <scope>NUCLEOTIDE SEQUENCE</scope>
    <source>
        <strain evidence="4">CBS 1993</strain>
    </source>
</reference>
<dbReference type="Proteomes" id="UP000019384">
    <property type="component" value="Unassembled WGS sequence"/>
</dbReference>
<evidence type="ECO:0000313" key="4">
    <source>
        <dbReference type="EMBL" id="CDK24895.1"/>
    </source>
</evidence>
<dbReference type="GO" id="GO:0005739">
    <property type="term" value="C:mitochondrion"/>
    <property type="evidence" value="ECO:0007669"/>
    <property type="project" value="UniProtKB-SubCell"/>
</dbReference>
<evidence type="ECO:0000256" key="3">
    <source>
        <dbReference type="SAM" id="MobiDB-lite"/>
    </source>
</evidence>
<dbReference type="STRING" id="1382522.W6MSZ4"/>
<sequence>MRCSSVLQFRASSCYSGRIRNRVERYTKLGEVRPYKSKWEDERTMHKEKALVMRKNLSQVKNASAVSLTEKTLGLRFDEIGPRTPFTEEQLNKLYSQPNKRLLYNVLGTTGWQLQDSMVVKEDTLKFLRHGQPERAMLLARMAKENGASAMDSIMQFYLEANNVNKAFEIFTERKRMGIPLTDFTLTILFKGCSGVKGYDRGPGLTQKQGERLRSIFTNQFSKDEESVNVINANACLLALFNCPDSSLAFSFFDSYRDYNVKPDVKTLTIIFTALKNFNDKASAIQKADSLFSWVIGHPRIKIDPILAGSYICVYTLSKSPRVIARGMELLKRWFKICPVADVNKSVKYDDVLKFQNLKPNRKDEVATGISFAPLDKVSPIDGRRYTPSASVLEMAMLSYDSLKLSQETVSTFQLYSRYKVPVELRTLNMYLRALLRSGYEIGVPAAENVVFKAIDELNTNRMTPNSLTLASFSGHLQRYILDSRNVETEGINNEMFKLVKKYCDSMNKFKIDGLRLRLLDDVLGLANKIQGLSKAHLEFFVSYYCTTVFRYGVEYTLPYKSWILLDTKLLDIIRKLSEHQTNTSDPLFHAIHRLYNSTYANMRSFPSKRGGKVPEFSPLENSEGDEPLAGNGPPSGEQKAFNAKREAIEQYLRLKGGLPQHDQDL</sequence>